<reference evidence="6" key="2">
    <citation type="submission" date="2025-08" db="UniProtKB">
        <authorList>
            <consortium name="RefSeq"/>
        </authorList>
    </citation>
    <scope>IDENTIFICATION</scope>
    <source>
        <tissue evidence="6">Leaves</tissue>
    </source>
</reference>
<feature type="compositionally biased region" description="Polar residues" evidence="4">
    <location>
        <begin position="123"/>
        <end position="143"/>
    </location>
</feature>
<name>A0A6P6WEC7_COFAR</name>
<feature type="region of interest" description="SAW" evidence="3">
    <location>
        <begin position="747"/>
        <end position="818"/>
    </location>
</feature>
<protein>
    <submittedName>
        <fullName evidence="6">Uncharacterized protein</fullName>
    </submittedName>
</protein>
<organism evidence="5 6">
    <name type="scientific">Coffea arabica</name>
    <name type="common">Arabian coffee</name>
    <dbReference type="NCBI Taxonomy" id="13443"/>
    <lineage>
        <taxon>Eukaryota</taxon>
        <taxon>Viridiplantae</taxon>
        <taxon>Streptophyta</taxon>
        <taxon>Embryophyta</taxon>
        <taxon>Tracheophyta</taxon>
        <taxon>Spermatophyta</taxon>
        <taxon>Magnoliopsida</taxon>
        <taxon>eudicotyledons</taxon>
        <taxon>Gunneridae</taxon>
        <taxon>Pentapetalae</taxon>
        <taxon>asterids</taxon>
        <taxon>lamiids</taxon>
        <taxon>Gentianales</taxon>
        <taxon>Rubiaceae</taxon>
        <taxon>Ixoroideae</taxon>
        <taxon>Gardenieae complex</taxon>
        <taxon>Bertiereae - Coffeeae clade</taxon>
        <taxon>Coffeeae</taxon>
        <taxon>Coffea</taxon>
    </lineage>
</organism>
<accession>A0A6P6WEC7</accession>
<keyword evidence="1" id="KW-0805">Transcription regulation</keyword>
<feature type="compositionally biased region" description="Low complexity" evidence="4">
    <location>
        <begin position="72"/>
        <end position="83"/>
    </location>
</feature>
<dbReference type="Pfam" id="PF03514">
    <property type="entry name" value="GRAS"/>
    <property type="match status" value="1"/>
</dbReference>
<dbReference type="Proteomes" id="UP001652660">
    <property type="component" value="Chromosome 2e"/>
</dbReference>
<evidence type="ECO:0000256" key="2">
    <source>
        <dbReference type="ARBA" id="ARBA00023163"/>
    </source>
</evidence>
<feature type="compositionally biased region" description="Gly residues" evidence="4">
    <location>
        <begin position="84"/>
        <end position="96"/>
    </location>
</feature>
<dbReference type="AlphaFoldDB" id="A0A6P6WEC7"/>
<feature type="compositionally biased region" description="Low complexity" evidence="4">
    <location>
        <begin position="112"/>
        <end position="122"/>
    </location>
</feature>
<evidence type="ECO:0000313" key="5">
    <source>
        <dbReference type="Proteomes" id="UP001652660"/>
    </source>
</evidence>
<feature type="region of interest" description="VHIID" evidence="3">
    <location>
        <begin position="535"/>
        <end position="600"/>
    </location>
</feature>
<gene>
    <name evidence="6" type="primary">LOC113731769</name>
</gene>
<reference evidence="5" key="1">
    <citation type="journal article" date="2025" name="Foods">
        <title>Unveiling the Microbial Signatures of Arabica Coffee Cherries: Insights into Ripeness Specific Diversity, Functional Traits, and Implications for Quality and Safety.</title>
        <authorList>
            <consortium name="RefSeq"/>
            <person name="Tenea G.N."/>
            <person name="Cifuentes V."/>
            <person name="Reyes P."/>
            <person name="Cevallos-Vallejos M."/>
        </authorList>
    </citation>
    <scope>NUCLEOTIDE SEQUENCE [LARGE SCALE GENOMIC DNA]</scope>
</reference>
<feature type="compositionally biased region" description="Polar residues" evidence="4">
    <location>
        <begin position="54"/>
        <end position="71"/>
    </location>
</feature>
<evidence type="ECO:0000313" key="6">
    <source>
        <dbReference type="RefSeq" id="XP_027112996.1"/>
    </source>
</evidence>
<dbReference type="RefSeq" id="XP_027112996.1">
    <property type="nucleotide sequence ID" value="XM_027257195.2"/>
</dbReference>
<dbReference type="PANTHER" id="PTHR31636">
    <property type="entry name" value="OSJNBA0084A10.13 PROTEIN-RELATED"/>
    <property type="match status" value="1"/>
</dbReference>
<feature type="region of interest" description="Leucine repeat II (LRII)" evidence="3">
    <location>
        <begin position="614"/>
        <end position="646"/>
    </location>
</feature>
<dbReference type="InterPro" id="IPR005202">
    <property type="entry name" value="TF_GRAS"/>
</dbReference>
<evidence type="ECO:0000256" key="4">
    <source>
        <dbReference type="SAM" id="MobiDB-lite"/>
    </source>
</evidence>
<keyword evidence="2" id="KW-0804">Transcription</keyword>
<dbReference type="GeneID" id="113731769"/>
<feature type="region of interest" description="Disordered" evidence="4">
    <location>
        <begin position="54"/>
        <end position="163"/>
    </location>
</feature>
<comment type="similarity">
    <text evidence="3">Belongs to the GRAS family.</text>
</comment>
<sequence length="819" mass="88148">MKGMPLPFDFQGKGVLDLDLQFVSSSSSSSSSSFWNYKNASNCKANCLLNRNTSISSDSEPTSVLDNIRSQSPPTSSSTLSSSLGGGGGGGGGGGPNKNSGGAVAGGGGGASTDTTGVAAVSGNSSIKWHQDAPSTTTSSNVAAESELQPVPPSLEMGGGGTTAAEEWESVLPESVAASPSQEQSILRWIMGDVDDPSMANLNKVLQIGGGPAAADDEFNPGFGVVDQGFGADPVGQVTNFLPPMNTSLPMASSASLSSNRVNGEKIGLLANSSGSPAVNKLSNPQNSIFPALSSNLGVPIAFNQGQQHVIQQTPTAAFECAEMKPPIFNPQMLINQHQAQHPQNPSFFMPLAYGQQEQNLLMPPQSKRHNPGPIGGTDPGFQISKAPFSDTGQELFAGRQQPHQQQQALPQGLSHQLQLLPHYLQQRPAATSPKQKMIGDEMGHSHQQQQQQQQQQAIIDQLYKAAELVQTGNPLLAQGILARLNHQLSPIGKPFQRAAFYCKEALQLLLHTNNLNPCTANSSPFSLIFKIGAYKSFSEISPVVQFANFTCIQALLEVLEGFDRIHIIDFDIGYGGQWASFMQELALRSGGAPSLRITAFASPSTHDQLELGLMQENLMHFASEINMAFEFEIVSIDSLNSASWSLPLHVSENEAIAVNLPVSSFSSCQLPLSLILRFVKQLSPKIVVSVDRGCNRTDLPFPNHVIHALQSYSNLLESLDAVNVNLDSLQKIERFLLQPGIERILLGRYHSPEKTQHWRTLFLSSGFSPLTFSNFTESQAECVVKRTPVRGFHVEKRQSALVLCWQRKELISASAWRC</sequence>
<feature type="short sequence motif" description="VHIID" evidence="3">
    <location>
        <begin position="566"/>
        <end position="570"/>
    </location>
</feature>
<evidence type="ECO:0000256" key="3">
    <source>
        <dbReference type="PROSITE-ProRule" id="PRU01191"/>
    </source>
</evidence>
<dbReference type="OrthoDB" id="666726at2759"/>
<feature type="region of interest" description="Disordered" evidence="4">
    <location>
        <begin position="363"/>
        <end position="388"/>
    </location>
</feature>
<feature type="region of interest" description="Disordered" evidence="4">
    <location>
        <begin position="429"/>
        <end position="454"/>
    </location>
</feature>
<dbReference type="PROSITE" id="PS50985">
    <property type="entry name" value="GRAS"/>
    <property type="match status" value="1"/>
</dbReference>
<evidence type="ECO:0000256" key="1">
    <source>
        <dbReference type="ARBA" id="ARBA00023015"/>
    </source>
</evidence>
<keyword evidence="5" id="KW-1185">Reference proteome</keyword>
<comment type="caution">
    <text evidence="3">Lacks conserved residue(s) required for the propagation of feature annotation.</text>
</comment>
<proteinExistence type="inferred from homology"/>